<evidence type="ECO:0000313" key="5">
    <source>
        <dbReference type="Proteomes" id="UP000019335"/>
    </source>
</evidence>
<keyword evidence="5" id="KW-1185">Reference proteome</keyword>
<dbReference type="Proteomes" id="UP000019335">
    <property type="component" value="Chromosome 6"/>
</dbReference>
<sequence length="505" mass="56930">MGVFPRCKIYAEMEPFVVVTSPPLEASIAPSLSSSTVPRVPPCDVKFIVRGRVCSRRPFAKCMLFFDLVDVSTTNGTRGDQIIRLECLLRSEGLAKLQKAEAKRLMYDVSMGDILEVEGCLDTSREFLVLEARALRVIESWKALHKHNPRLGFALEWPTETPNVVSNGEHTLSVYTQDGCVLVNKEGSEEVIESLLEKVCKYWVATQGRCYSANGCPNYHPPLERHAQYYAAWLAKRRRERARASHLEGDGHSPEDKSKKAFRAILFADWLVKTYGRERLAAGSGVVDVAGGKGDVSCRLWGKYQIRCTIVDPRETQYRKKVRRQLLRQGRGLEGIERVQCTMPTDFGRTDDTEGEGGMASLQGEGLRERQGPTTESQAERLWDILRRCSMVVGMHPDQATDVCFDAAFAFKKPVACLPCCVFAREFPHRRRPRRGGGGDGACPGQGEEVETYEHLVEYLLAKPVPWAQGQSKREFLPFLGRNQVVYWLPPGLSDGVEREERWRE</sequence>
<evidence type="ECO:0000256" key="1">
    <source>
        <dbReference type="PROSITE-ProRule" id="PRU00723"/>
    </source>
</evidence>
<feature type="domain" description="C3H1-type" evidence="3">
    <location>
        <begin position="194"/>
        <end position="223"/>
    </location>
</feature>
<name>W7TVI9_9STRA</name>
<protein>
    <submittedName>
        <fullName evidence="4">Zinc finger, CCCH-type</fullName>
    </submittedName>
</protein>
<keyword evidence="1" id="KW-0479">Metal-binding</keyword>
<reference evidence="4 5" key="1">
    <citation type="journal article" date="2014" name="Mol. Plant">
        <title>Chromosome Scale Genome Assembly and Transcriptome Profiling of Nannochloropsis gaditana in Nitrogen Depletion.</title>
        <authorList>
            <person name="Corteggiani Carpinelli E."/>
            <person name="Telatin A."/>
            <person name="Vitulo N."/>
            <person name="Forcato C."/>
            <person name="D'Angelo M."/>
            <person name="Schiavon R."/>
            <person name="Vezzi A."/>
            <person name="Giacometti G.M."/>
            <person name="Morosinotto T."/>
            <person name="Valle G."/>
        </authorList>
    </citation>
    <scope>NUCLEOTIDE SEQUENCE [LARGE SCALE GENOMIC DNA]</scope>
    <source>
        <strain evidence="4 5">B-31</strain>
    </source>
</reference>
<feature type="region of interest" description="Disordered" evidence="2">
    <location>
        <begin position="344"/>
        <end position="376"/>
    </location>
</feature>
<gene>
    <name evidence="4" type="ORF">Naga_100101g16</name>
</gene>
<dbReference type="OrthoDB" id="7459479at2759"/>
<evidence type="ECO:0000259" key="3">
    <source>
        <dbReference type="PROSITE" id="PS50103"/>
    </source>
</evidence>
<proteinExistence type="predicted"/>
<feature type="zinc finger region" description="C3H1-type" evidence="1">
    <location>
        <begin position="194"/>
        <end position="223"/>
    </location>
</feature>
<evidence type="ECO:0000256" key="2">
    <source>
        <dbReference type="SAM" id="MobiDB-lite"/>
    </source>
</evidence>
<comment type="caution">
    <text evidence="4">The sequence shown here is derived from an EMBL/GenBank/DDBJ whole genome shotgun (WGS) entry which is preliminary data.</text>
</comment>
<dbReference type="InterPro" id="IPR000571">
    <property type="entry name" value="Znf_CCCH"/>
</dbReference>
<dbReference type="EMBL" id="AZIL01000431">
    <property type="protein sequence ID" value="EWM27513.1"/>
    <property type="molecule type" value="Genomic_DNA"/>
</dbReference>
<evidence type="ECO:0000313" key="4">
    <source>
        <dbReference type="EMBL" id="EWM27513.1"/>
    </source>
</evidence>
<keyword evidence="1" id="KW-0862">Zinc</keyword>
<dbReference type="PROSITE" id="PS50103">
    <property type="entry name" value="ZF_C3H1"/>
    <property type="match status" value="1"/>
</dbReference>
<dbReference type="AlphaFoldDB" id="W7TVI9"/>
<keyword evidence="1" id="KW-0863">Zinc-finger</keyword>
<dbReference type="GO" id="GO:0008270">
    <property type="term" value="F:zinc ion binding"/>
    <property type="evidence" value="ECO:0007669"/>
    <property type="project" value="UniProtKB-KW"/>
</dbReference>
<accession>W7TVI9</accession>
<dbReference type="PANTHER" id="PTHR36971:SF3">
    <property type="entry name" value="C3H1-TYPE DOMAIN-CONTAINING PROTEIN"/>
    <property type="match status" value="1"/>
</dbReference>
<dbReference type="PANTHER" id="PTHR36971">
    <property type="entry name" value="UNNAMED PRODUCT"/>
    <property type="match status" value="1"/>
</dbReference>
<organism evidence="4 5">
    <name type="scientific">Nannochloropsis gaditana</name>
    <dbReference type="NCBI Taxonomy" id="72520"/>
    <lineage>
        <taxon>Eukaryota</taxon>
        <taxon>Sar</taxon>
        <taxon>Stramenopiles</taxon>
        <taxon>Ochrophyta</taxon>
        <taxon>Eustigmatophyceae</taxon>
        <taxon>Eustigmatales</taxon>
        <taxon>Monodopsidaceae</taxon>
        <taxon>Nannochloropsis</taxon>
    </lineage>
</organism>